<accession>A0A1V3XE54</accession>
<dbReference type="CDD" id="cd02856">
    <property type="entry name" value="E_set_GDE_Isoamylase_N"/>
    <property type="match status" value="1"/>
</dbReference>
<dbReference type="AlphaFoldDB" id="A0A1V3XE54"/>
<dbReference type="Pfam" id="PF02922">
    <property type="entry name" value="CBM_48"/>
    <property type="match status" value="1"/>
</dbReference>
<gene>
    <name evidence="3" type="ORF">BZL29_3274</name>
</gene>
<reference evidence="3 4" key="1">
    <citation type="submission" date="2017-02" db="EMBL/GenBank/DDBJ databases">
        <title>Complete genome sequences of Mycobacterium kansasii strains isolated from rhesus macaques.</title>
        <authorList>
            <person name="Panda A."/>
            <person name="Nagaraj S."/>
            <person name="Zhao X."/>
            <person name="Tettelin H."/>
            <person name="Detolla L.J."/>
        </authorList>
    </citation>
    <scope>NUCLEOTIDE SEQUENCE [LARGE SCALE GENOMIC DNA]</scope>
    <source>
        <strain evidence="3 4">11-3469</strain>
    </source>
</reference>
<evidence type="ECO:0000313" key="4">
    <source>
        <dbReference type="Proteomes" id="UP000188532"/>
    </source>
</evidence>
<dbReference type="EMBL" id="MVBN01000003">
    <property type="protein sequence ID" value="OOK77495.1"/>
    <property type="molecule type" value="Genomic_DNA"/>
</dbReference>
<dbReference type="InterPro" id="IPR004193">
    <property type="entry name" value="Glyco_hydro_13_N"/>
</dbReference>
<comment type="caution">
    <text evidence="3">The sequence shown here is derived from an EMBL/GenBank/DDBJ whole genome shotgun (WGS) entry which is preliminary data.</text>
</comment>
<dbReference type="PANTHER" id="PTHR43002">
    <property type="entry name" value="GLYCOGEN DEBRANCHING ENZYME"/>
    <property type="match status" value="1"/>
</dbReference>
<dbReference type="GO" id="GO:0004553">
    <property type="term" value="F:hydrolase activity, hydrolyzing O-glycosyl compounds"/>
    <property type="evidence" value="ECO:0007669"/>
    <property type="project" value="InterPro"/>
</dbReference>
<comment type="similarity">
    <text evidence="1">Belongs to the glycosyl hydrolase 13 family.</text>
</comment>
<dbReference type="GO" id="GO:0005975">
    <property type="term" value="P:carbohydrate metabolic process"/>
    <property type="evidence" value="ECO:0007669"/>
    <property type="project" value="InterPro"/>
</dbReference>
<dbReference type="SUPFAM" id="SSF81296">
    <property type="entry name" value="E set domains"/>
    <property type="match status" value="1"/>
</dbReference>
<evidence type="ECO:0000259" key="2">
    <source>
        <dbReference type="Pfam" id="PF02922"/>
    </source>
</evidence>
<dbReference type="Gene3D" id="2.60.40.10">
    <property type="entry name" value="Immunoglobulins"/>
    <property type="match status" value="1"/>
</dbReference>
<evidence type="ECO:0000256" key="1">
    <source>
        <dbReference type="ARBA" id="ARBA00008061"/>
    </source>
</evidence>
<evidence type="ECO:0000313" key="3">
    <source>
        <dbReference type="EMBL" id="OOK77495.1"/>
    </source>
</evidence>
<proteinExistence type="inferred from homology"/>
<dbReference type="Proteomes" id="UP000188532">
    <property type="component" value="Unassembled WGS sequence"/>
</dbReference>
<feature type="domain" description="Glycoside hydrolase family 13 N-terminal" evidence="2">
    <location>
        <begin position="8"/>
        <end position="75"/>
    </location>
</feature>
<protein>
    <submittedName>
        <fullName evidence="3">Carbohydrate-binding module 48 family protein</fullName>
    </submittedName>
</protein>
<dbReference type="InterPro" id="IPR044505">
    <property type="entry name" value="GlgX_Isoamylase_N_E_set"/>
</dbReference>
<dbReference type="InterPro" id="IPR014756">
    <property type="entry name" value="Ig_E-set"/>
</dbReference>
<sequence length="111" mass="11958">MWPGTPYPLGATYDGAGTNFSVFSEIAEKVELCLIADDGSETRISLDEVDGYVWHAYLPNIIPGQRYGFRVYGPFAPRPAIAVIPANCCSTRTAKPSTAISPSGRRCSPTT</sequence>
<organism evidence="3 4">
    <name type="scientific">Mycobacterium kansasii</name>
    <dbReference type="NCBI Taxonomy" id="1768"/>
    <lineage>
        <taxon>Bacteria</taxon>
        <taxon>Bacillati</taxon>
        <taxon>Actinomycetota</taxon>
        <taxon>Actinomycetes</taxon>
        <taxon>Mycobacteriales</taxon>
        <taxon>Mycobacteriaceae</taxon>
        <taxon>Mycobacterium</taxon>
    </lineage>
</organism>
<name>A0A1V3XE54_MYCKA</name>
<dbReference type="InterPro" id="IPR013783">
    <property type="entry name" value="Ig-like_fold"/>
</dbReference>